<keyword evidence="6 11" id="KW-1133">Transmembrane helix</keyword>
<evidence type="ECO:0000313" key="13">
    <source>
        <dbReference type="Proteomes" id="UP000789706"/>
    </source>
</evidence>
<dbReference type="Proteomes" id="UP000789706">
    <property type="component" value="Unassembled WGS sequence"/>
</dbReference>
<evidence type="ECO:0000256" key="10">
    <source>
        <dbReference type="RuleBase" id="RU000488"/>
    </source>
</evidence>
<feature type="transmembrane region" description="Helical" evidence="11">
    <location>
        <begin position="104"/>
        <end position="128"/>
    </location>
</feature>
<dbReference type="Pfam" id="PF00153">
    <property type="entry name" value="Mito_carr"/>
    <property type="match status" value="2"/>
</dbReference>
<keyword evidence="8 9" id="KW-0472">Membrane</keyword>
<gene>
    <name evidence="12" type="ORF">DEBURN_LOCUS6961</name>
</gene>
<evidence type="ECO:0000256" key="1">
    <source>
        <dbReference type="ARBA" id="ARBA00004225"/>
    </source>
</evidence>
<comment type="similarity">
    <text evidence="2 10">Belongs to the mitochondrial carrier (TC 2.A.29) family.</text>
</comment>
<dbReference type="PANTHER" id="PTHR45624">
    <property type="entry name" value="MITOCHONDRIAL BASIC AMINO ACIDS TRANSPORTER-RELATED"/>
    <property type="match status" value="1"/>
</dbReference>
<keyword evidence="5" id="KW-0677">Repeat</keyword>
<feature type="transmembrane region" description="Helical" evidence="11">
    <location>
        <begin position="148"/>
        <end position="167"/>
    </location>
</feature>
<dbReference type="GO" id="GO:0031966">
    <property type="term" value="C:mitochondrial membrane"/>
    <property type="evidence" value="ECO:0007669"/>
    <property type="project" value="UniProtKB-SubCell"/>
</dbReference>
<comment type="subcellular location">
    <subcellularLocation>
        <location evidence="1">Mitochondrion membrane</location>
        <topology evidence="1">Multi-pass membrane protein</topology>
    </subcellularLocation>
</comment>
<evidence type="ECO:0000256" key="6">
    <source>
        <dbReference type="ARBA" id="ARBA00022989"/>
    </source>
</evidence>
<dbReference type="InterPro" id="IPR023395">
    <property type="entry name" value="MCP_dom_sf"/>
</dbReference>
<evidence type="ECO:0000256" key="2">
    <source>
        <dbReference type="ARBA" id="ARBA00006375"/>
    </source>
</evidence>
<dbReference type="SUPFAM" id="SSF103506">
    <property type="entry name" value="Mitochondrial carrier"/>
    <property type="match status" value="1"/>
</dbReference>
<keyword evidence="7" id="KW-0496">Mitochondrion</keyword>
<feature type="repeat" description="Solcar" evidence="9">
    <location>
        <begin position="215"/>
        <end position="328"/>
    </location>
</feature>
<keyword evidence="13" id="KW-1185">Reference proteome</keyword>
<dbReference type="InterPro" id="IPR050567">
    <property type="entry name" value="Mitochondrial_Carrier"/>
</dbReference>
<keyword evidence="4 9" id="KW-0812">Transmembrane</keyword>
<organism evidence="12 13">
    <name type="scientific">Diversispora eburnea</name>
    <dbReference type="NCBI Taxonomy" id="1213867"/>
    <lineage>
        <taxon>Eukaryota</taxon>
        <taxon>Fungi</taxon>
        <taxon>Fungi incertae sedis</taxon>
        <taxon>Mucoromycota</taxon>
        <taxon>Glomeromycotina</taxon>
        <taxon>Glomeromycetes</taxon>
        <taxon>Diversisporales</taxon>
        <taxon>Diversisporaceae</taxon>
        <taxon>Diversispora</taxon>
    </lineage>
</organism>
<evidence type="ECO:0000256" key="5">
    <source>
        <dbReference type="ARBA" id="ARBA00022737"/>
    </source>
</evidence>
<dbReference type="EMBL" id="CAJVPK010000774">
    <property type="protein sequence ID" value="CAG8548102.1"/>
    <property type="molecule type" value="Genomic_DNA"/>
</dbReference>
<dbReference type="PANTHER" id="PTHR45624:SF10">
    <property type="entry name" value="SLC (SOLUTE CARRIER) HOMOLOG"/>
    <property type="match status" value="1"/>
</dbReference>
<keyword evidence="3 10" id="KW-0813">Transport</keyword>
<proteinExistence type="inferred from homology"/>
<accession>A0A9N9B1B7</accession>
<evidence type="ECO:0000256" key="3">
    <source>
        <dbReference type="ARBA" id="ARBA00022448"/>
    </source>
</evidence>
<dbReference type="GO" id="GO:0022857">
    <property type="term" value="F:transmembrane transporter activity"/>
    <property type="evidence" value="ECO:0007669"/>
    <property type="project" value="TreeGrafter"/>
</dbReference>
<dbReference type="Gene3D" id="1.50.40.10">
    <property type="entry name" value="Mitochondrial carrier domain"/>
    <property type="match status" value="2"/>
</dbReference>
<evidence type="ECO:0000256" key="4">
    <source>
        <dbReference type="ARBA" id="ARBA00022692"/>
    </source>
</evidence>
<dbReference type="InterPro" id="IPR018108">
    <property type="entry name" value="MCP_transmembrane"/>
</dbReference>
<dbReference type="AlphaFoldDB" id="A0A9N9B1B7"/>
<evidence type="ECO:0000256" key="9">
    <source>
        <dbReference type="PROSITE-ProRule" id="PRU00282"/>
    </source>
</evidence>
<evidence type="ECO:0000256" key="8">
    <source>
        <dbReference type="ARBA" id="ARBA00023136"/>
    </source>
</evidence>
<sequence>MRAKRNRHRSKAEALYVDLSIGQKISNYYSIPVNRYSNILVVHIISDSDLSLSMGYVGGVAGIIVGSPLDVLKVRLQTSTSSHVNDKQKSSFNILINMKKSEGVCVGSPIIGLAFLNSILFASYGGILRFFKRNSKNYEFSNDLLPPSLFQVYLAGFGAGFSCSLVSTPTELIKCLYQGGLVTIIRDAPGYGVYFWAYEGIKRLTNASSSSDDSINDIKLLFSGGMAGVISWASIYPLDVIKTRIQTQPFTTAALMMSSTTKFTENKLMMINNNIFIPKFFSGIINCTFRLYSQEGISGFFKGITPTLIRAWPVNAVTFYIYEIMINWLNRIQK</sequence>
<evidence type="ECO:0000256" key="7">
    <source>
        <dbReference type="ARBA" id="ARBA00023128"/>
    </source>
</evidence>
<evidence type="ECO:0000313" key="12">
    <source>
        <dbReference type="EMBL" id="CAG8548102.1"/>
    </source>
</evidence>
<evidence type="ECO:0000256" key="11">
    <source>
        <dbReference type="SAM" id="Phobius"/>
    </source>
</evidence>
<comment type="caution">
    <text evidence="12">The sequence shown here is derived from an EMBL/GenBank/DDBJ whole genome shotgun (WGS) entry which is preliminary data.</text>
</comment>
<protein>
    <submittedName>
        <fullName evidence="12">333_t:CDS:1</fullName>
    </submittedName>
</protein>
<name>A0A9N9B1B7_9GLOM</name>
<dbReference type="PROSITE" id="PS50920">
    <property type="entry name" value="SOLCAR"/>
    <property type="match status" value="1"/>
</dbReference>
<reference evidence="12" key="1">
    <citation type="submission" date="2021-06" db="EMBL/GenBank/DDBJ databases">
        <authorList>
            <person name="Kallberg Y."/>
            <person name="Tangrot J."/>
            <person name="Rosling A."/>
        </authorList>
    </citation>
    <scope>NUCLEOTIDE SEQUENCE</scope>
    <source>
        <strain evidence="12">AZ414A</strain>
    </source>
</reference>
<dbReference type="OrthoDB" id="193856at2759"/>